<reference evidence="2 3" key="1">
    <citation type="submission" date="2017-06" db="EMBL/GenBank/DDBJ databases">
        <title>Comparative genomic analysis of Ambrosia Fusariam Clade fungi.</title>
        <authorList>
            <person name="Stajich J.E."/>
            <person name="Carrillo J."/>
            <person name="Kijimoto T."/>
            <person name="Eskalen A."/>
            <person name="O'Donnell K."/>
            <person name="Kasson M."/>
        </authorList>
    </citation>
    <scope>NUCLEOTIDE SEQUENCE [LARGE SCALE GENOMIC DNA]</scope>
    <source>
        <strain evidence="2 3">NRRL62579</strain>
    </source>
</reference>
<name>A0A428SWK4_9HYPO</name>
<feature type="region of interest" description="Disordered" evidence="1">
    <location>
        <begin position="58"/>
        <end position="91"/>
    </location>
</feature>
<evidence type="ECO:0000313" key="2">
    <source>
        <dbReference type="EMBL" id="RSL94167.1"/>
    </source>
</evidence>
<feature type="region of interest" description="Disordered" evidence="1">
    <location>
        <begin position="1"/>
        <end position="30"/>
    </location>
</feature>
<protein>
    <submittedName>
        <fullName evidence="2">Uncharacterized protein</fullName>
    </submittedName>
</protein>
<comment type="caution">
    <text evidence="2">The sequence shown here is derived from an EMBL/GenBank/DDBJ whole genome shotgun (WGS) entry which is preliminary data.</text>
</comment>
<evidence type="ECO:0000256" key="1">
    <source>
        <dbReference type="SAM" id="MobiDB-lite"/>
    </source>
</evidence>
<organism evidence="2 3">
    <name type="scientific">Fusarium oligoseptatum</name>
    <dbReference type="NCBI Taxonomy" id="2604345"/>
    <lineage>
        <taxon>Eukaryota</taxon>
        <taxon>Fungi</taxon>
        <taxon>Dikarya</taxon>
        <taxon>Ascomycota</taxon>
        <taxon>Pezizomycotina</taxon>
        <taxon>Sordariomycetes</taxon>
        <taxon>Hypocreomycetidae</taxon>
        <taxon>Hypocreales</taxon>
        <taxon>Nectriaceae</taxon>
        <taxon>Fusarium</taxon>
        <taxon>Fusarium solani species complex</taxon>
    </lineage>
</organism>
<accession>A0A428SWK4</accession>
<evidence type="ECO:0000313" key="3">
    <source>
        <dbReference type="Proteomes" id="UP000287144"/>
    </source>
</evidence>
<dbReference type="EMBL" id="NKCK01000171">
    <property type="protein sequence ID" value="RSL94167.1"/>
    <property type="molecule type" value="Genomic_DNA"/>
</dbReference>
<dbReference type="Proteomes" id="UP000287144">
    <property type="component" value="Unassembled WGS sequence"/>
</dbReference>
<sequence>MRNADVPQGGESLLTGTTGQRMPGSEPGRAKIFKGIDSRAGHFKGWWTSRWPVQHLRASSSPTSASDHAWTGSPIDSIDRATNQGVPVPGGWQEPCFGAQQTQPRSTWQVLLGMGMAWDEDANANTGERFCQSIDA</sequence>
<gene>
    <name evidence="2" type="ORF">CEP52_012807</name>
</gene>
<keyword evidence="3" id="KW-1185">Reference proteome</keyword>
<proteinExistence type="predicted"/>
<dbReference type="AlphaFoldDB" id="A0A428SWK4"/>